<dbReference type="Proteomes" id="UP000299102">
    <property type="component" value="Unassembled WGS sequence"/>
</dbReference>
<evidence type="ECO:0000313" key="3">
    <source>
        <dbReference type="Proteomes" id="UP000299102"/>
    </source>
</evidence>
<feature type="compositionally biased region" description="Low complexity" evidence="1">
    <location>
        <begin position="34"/>
        <end position="45"/>
    </location>
</feature>
<accession>A0A4C1TAB0</accession>
<dbReference type="EMBL" id="BGZK01004690">
    <property type="protein sequence ID" value="GBP10357.1"/>
    <property type="molecule type" value="Genomic_DNA"/>
</dbReference>
<proteinExistence type="predicted"/>
<sequence>MANGQPVSAQKERHNTYSPERGRPRRRAEGQRDAANGANYAPPAGRDVQRLPMARAPNETYGWTYLR</sequence>
<protein>
    <submittedName>
        <fullName evidence="2">Uncharacterized protein</fullName>
    </submittedName>
</protein>
<gene>
    <name evidence="2" type="ORF">EVAR_72602_1</name>
</gene>
<comment type="caution">
    <text evidence="2">The sequence shown here is derived from an EMBL/GenBank/DDBJ whole genome shotgun (WGS) entry which is preliminary data.</text>
</comment>
<evidence type="ECO:0000313" key="2">
    <source>
        <dbReference type="EMBL" id="GBP10357.1"/>
    </source>
</evidence>
<name>A0A4C1TAB0_EUMVA</name>
<reference evidence="2 3" key="1">
    <citation type="journal article" date="2019" name="Commun. Biol.">
        <title>The bagworm genome reveals a unique fibroin gene that provides high tensile strength.</title>
        <authorList>
            <person name="Kono N."/>
            <person name="Nakamura H."/>
            <person name="Ohtoshi R."/>
            <person name="Tomita M."/>
            <person name="Numata K."/>
            <person name="Arakawa K."/>
        </authorList>
    </citation>
    <scope>NUCLEOTIDE SEQUENCE [LARGE SCALE GENOMIC DNA]</scope>
</reference>
<keyword evidence="3" id="KW-1185">Reference proteome</keyword>
<organism evidence="2 3">
    <name type="scientific">Eumeta variegata</name>
    <name type="common">Bagworm moth</name>
    <name type="synonym">Eumeta japonica</name>
    <dbReference type="NCBI Taxonomy" id="151549"/>
    <lineage>
        <taxon>Eukaryota</taxon>
        <taxon>Metazoa</taxon>
        <taxon>Ecdysozoa</taxon>
        <taxon>Arthropoda</taxon>
        <taxon>Hexapoda</taxon>
        <taxon>Insecta</taxon>
        <taxon>Pterygota</taxon>
        <taxon>Neoptera</taxon>
        <taxon>Endopterygota</taxon>
        <taxon>Lepidoptera</taxon>
        <taxon>Glossata</taxon>
        <taxon>Ditrysia</taxon>
        <taxon>Tineoidea</taxon>
        <taxon>Psychidae</taxon>
        <taxon>Oiketicinae</taxon>
        <taxon>Eumeta</taxon>
    </lineage>
</organism>
<evidence type="ECO:0000256" key="1">
    <source>
        <dbReference type="SAM" id="MobiDB-lite"/>
    </source>
</evidence>
<dbReference type="AlphaFoldDB" id="A0A4C1TAB0"/>
<feature type="region of interest" description="Disordered" evidence="1">
    <location>
        <begin position="1"/>
        <end position="67"/>
    </location>
</feature>